<evidence type="ECO:0008006" key="3">
    <source>
        <dbReference type="Google" id="ProtNLM"/>
    </source>
</evidence>
<dbReference type="EMBL" id="VNKQ01000020">
    <property type="protein sequence ID" value="KAG0645038.1"/>
    <property type="molecule type" value="Genomic_DNA"/>
</dbReference>
<evidence type="ECO:0000313" key="2">
    <source>
        <dbReference type="Proteomes" id="UP000785200"/>
    </source>
</evidence>
<name>A0A9P6SKD4_9HELO</name>
<evidence type="ECO:0000313" key="1">
    <source>
        <dbReference type="EMBL" id="KAG0645038.1"/>
    </source>
</evidence>
<proteinExistence type="predicted"/>
<organism evidence="1 2">
    <name type="scientific">Hyphodiscus hymeniophilus</name>
    <dbReference type="NCBI Taxonomy" id="353542"/>
    <lineage>
        <taxon>Eukaryota</taxon>
        <taxon>Fungi</taxon>
        <taxon>Dikarya</taxon>
        <taxon>Ascomycota</taxon>
        <taxon>Pezizomycotina</taxon>
        <taxon>Leotiomycetes</taxon>
        <taxon>Helotiales</taxon>
        <taxon>Hyphodiscaceae</taxon>
        <taxon>Hyphodiscus</taxon>
    </lineage>
</organism>
<accession>A0A9P6SKD4</accession>
<dbReference type="Proteomes" id="UP000785200">
    <property type="component" value="Unassembled WGS sequence"/>
</dbReference>
<sequence length="224" mass="25133">MSMIFGIVGLNSPQRYRPALNAGLILTSALAFRNISDANLGIHGTDTIAMFILFYISHMTCALCMENYVLPKGTGSFQWRTAYRMLFNARFIATYREVPDESSTYPSTDVRALLRSPRFLFLRKRALSLLAIYALDQCYSYLYDIVLPQYIEPIDIYDMLPSRQTYFRRLSTVTLRETTIHFITSLPFSSSAWGLIPPQIGPPCTAPLPKRPPYAASGGSSGTG</sequence>
<dbReference type="OrthoDB" id="1077582at2759"/>
<dbReference type="AlphaFoldDB" id="A0A9P6SKD4"/>
<gene>
    <name evidence="1" type="ORF">D0Z07_9227</name>
</gene>
<protein>
    <recommendedName>
        <fullName evidence="3">Wax synthase domain-containing protein</fullName>
    </recommendedName>
</protein>
<comment type="caution">
    <text evidence="1">The sequence shown here is derived from an EMBL/GenBank/DDBJ whole genome shotgun (WGS) entry which is preliminary data.</text>
</comment>
<reference evidence="1" key="1">
    <citation type="submission" date="2019-07" db="EMBL/GenBank/DDBJ databases">
        <title>Hyphodiscus hymeniophilus genome sequencing and assembly.</title>
        <authorList>
            <person name="Kramer G."/>
            <person name="Nodwell J."/>
        </authorList>
    </citation>
    <scope>NUCLEOTIDE SEQUENCE</scope>
    <source>
        <strain evidence="1">ATCC 34498</strain>
    </source>
</reference>
<keyword evidence="2" id="KW-1185">Reference proteome</keyword>